<evidence type="ECO:0000313" key="10">
    <source>
        <dbReference type="Proteomes" id="UP000193391"/>
    </source>
</evidence>
<comment type="similarity">
    <text evidence="2 7">Belongs to the UPF0056 (MarC) family.</text>
</comment>
<feature type="transmembrane region" description="Helical" evidence="7">
    <location>
        <begin position="45"/>
        <end position="64"/>
    </location>
</feature>
<gene>
    <name evidence="9" type="ORF">TMES_02985</name>
</gene>
<keyword evidence="5 7" id="KW-1133">Transmembrane helix</keyword>
<feature type="region of interest" description="Disordered" evidence="8">
    <location>
        <begin position="105"/>
        <end position="171"/>
    </location>
</feature>
<feature type="compositionally biased region" description="Polar residues" evidence="8">
    <location>
        <begin position="150"/>
        <end position="163"/>
    </location>
</feature>
<sequence>MPDISMLSELIAAFVTLFVIVDPVGLVPVFLVLTQDTSAAHRRRMAIRACITSFLILTAFALLGEKLLGIFGIHMPAFRISGGTLLFLIALEMLFERRGKKRNERAEQVHQELEHDENADEPESHSEAQSNAAPAGAPTHAPAMTAAGTNARTTGKATANKAGQSPLEHDDEHEDISIFPMSIPFLSGPGSIATVMLLMGKYQDNIVMQTGLIGVVALVMVCALTMFMLSGLVAKRLSPTVATVISRLLGMILAALAIQFIIDGIKQAFF</sequence>
<feature type="transmembrane region" description="Helical" evidence="7">
    <location>
        <begin position="241"/>
        <end position="262"/>
    </location>
</feature>
<evidence type="ECO:0000256" key="7">
    <source>
        <dbReference type="RuleBase" id="RU362048"/>
    </source>
</evidence>
<keyword evidence="10" id="KW-1185">Reference proteome</keyword>
<keyword evidence="3" id="KW-1003">Cell membrane</keyword>
<evidence type="ECO:0000256" key="3">
    <source>
        <dbReference type="ARBA" id="ARBA00022475"/>
    </source>
</evidence>
<dbReference type="PANTHER" id="PTHR33508:SF1">
    <property type="entry name" value="UPF0056 MEMBRANE PROTEIN YHCE"/>
    <property type="match status" value="1"/>
</dbReference>
<dbReference type="Proteomes" id="UP000193391">
    <property type="component" value="Unassembled WGS sequence"/>
</dbReference>
<proteinExistence type="inferred from homology"/>
<dbReference type="PANTHER" id="PTHR33508">
    <property type="entry name" value="UPF0056 MEMBRANE PROTEIN YHCE"/>
    <property type="match status" value="1"/>
</dbReference>
<accession>A0A1Y2L6B8</accession>
<comment type="subcellular location">
    <subcellularLocation>
        <location evidence="1 7">Cell membrane</location>
        <topology evidence="1 7">Multi-pass membrane protein</topology>
    </subcellularLocation>
</comment>
<dbReference type="RefSeq" id="WP_245835182.1">
    <property type="nucleotide sequence ID" value="NZ_JFKA01000001.1"/>
</dbReference>
<dbReference type="GO" id="GO:0005886">
    <property type="term" value="C:plasma membrane"/>
    <property type="evidence" value="ECO:0007669"/>
    <property type="project" value="UniProtKB-SubCell"/>
</dbReference>
<name>A0A1Y2L6B8_9PROT</name>
<organism evidence="9 10">
    <name type="scientific">Thalassospira mesophila</name>
    <dbReference type="NCBI Taxonomy" id="1293891"/>
    <lineage>
        <taxon>Bacteria</taxon>
        <taxon>Pseudomonadati</taxon>
        <taxon>Pseudomonadota</taxon>
        <taxon>Alphaproteobacteria</taxon>
        <taxon>Rhodospirillales</taxon>
        <taxon>Thalassospiraceae</taxon>
        <taxon>Thalassospira</taxon>
    </lineage>
</organism>
<feature type="transmembrane region" description="Helical" evidence="7">
    <location>
        <begin position="76"/>
        <end position="95"/>
    </location>
</feature>
<evidence type="ECO:0000256" key="1">
    <source>
        <dbReference type="ARBA" id="ARBA00004651"/>
    </source>
</evidence>
<feature type="transmembrane region" description="Helical" evidence="7">
    <location>
        <begin position="206"/>
        <end position="229"/>
    </location>
</feature>
<evidence type="ECO:0000256" key="5">
    <source>
        <dbReference type="ARBA" id="ARBA00022989"/>
    </source>
</evidence>
<dbReference type="EMBL" id="JFKA01000001">
    <property type="protein sequence ID" value="OSQ40698.1"/>
    <property type="molecule type" value="Genomic_DNA"/>
</dbReference>
<feature type="compositionally biased region" description="Low complexity" evidence="8">
    <location>
        <begin position="132"/>
        <end position="149"/>
    </location>
</feature>
<dbReference type="AlphaFoldDB" id="A0A1Y2L6B8"/>
<dbReference type="NCBIfam" id="TIGR00427">
    <property type="entry name" value="NAAT family transporter"/>
    <property type="match status" value="1"/>
</dbReference>
<comment type="caution">
    <text evidence="9">The sequence shown here is derived from an EMBL/GenBank/DDBJ whole genome shotgun (WGS) entry which is preliminary data.</text>
</comment>
<comment type="caution">
    <text evidence="7">Lacks conserved residue(s) required for the propagation of feature annotation.</text>
</comment>
<dbReference type="Pfam" id="PF01914">
    <property type="entry name" value="MarC"/>
    <property type="match status" value="2"/>
</dbReference>
<keyword evidence="6 7" id="KW-0472">Membrane</keyword>
<evidence type="ECO:0000256" key="2">
    <source>
        <dbReference type="ARBA" id="ARBA00009784"/>
    </source>
</evidence>
<evidence type="ECO:0000256" key="6">
    <source>
        <dbReference type="ARBA" id="ARBA00023136"/>
    </source>
</evidence>
<keyword evidence="4 7" id="KW-0812">Transmembrane</keyword>
<feature type="transmembrane region" description="Helical" evidence="7">
    <location>
        <begin position="12"/>
        <end position="33"/>
    </location>
</feature>
<protein>
    <recommendedName>
        <fullName evidence="7">UPF0056 membrane protein</fullName>
    </recommendedName>
</protein>
<evidence type="ECO:0000256" key="4">
    <source>
        <dbReference type="ARBA" id="ARBA00022692"/>
    </source>
</evidence>
<reference evidence="9 10" key="1">
    <citation type="submission" date="2014-03" db="EMBL/GenBank/DDBJ databases">
        <title>The draft genome sequence of Thalassospira mesophila JCM 18969.</title>
        <authorList>
            <person name="Lai Q."/>
            <person name="Shao Z."/>
        </authorList>
    </citation>
    <scope>NUCLEOTIDE SEQUENCE [LARGE SCALE GENOMIC DNA]</scope>
    <source>
        <strain evidence="9 10">JCM 18969</strain>
    </source>
</reference>
<evidence type="ECO:0000256" key="8">
    <source>
        <dbReference type="SAM" id="MobiDB-lite"/>
    </source>
</evidence>
<dbReference type="InterPro" id="IPR002771">
    <property type="entry name" value="Multi_antbiot-R_MarC"/>
</dbReference>
<evidence type="ECO:0000313" key="9">
    <source>
        <dbReference type="EMBL" id="OSQ40698.1"/>
    </source>
</evidence>